<evidence type="ECO:0000256" key="3">
    <source>
        <dbReference type="ARBA" id="ARBA00023315"/>
    </source>
</evidence>
<protein>
    <submittedName>
        <fullName evidence="5">Uncharacterized protein</fullName>
    </submittedName>
</protein>
<dbReference type="EMBL" id="BQKI01000078">
    <property type="protein sequence ID" value="GJN25514.1"/>
    <property type="molecule type" value="Genomic_DNA"/>
</dbReference>
<dbReference type="GO" id="GO:0016747">
    <property type="term" value="F:acyltransferase activity, transferring groups other than amino-acyl groups"/>
    <property type="evidence" value="ECO:0007669"/>
    <property type="project" value="UniProtKB-ARBA"/>
</dbReference>
<keyword evidence="6" id="KW-1185">Reference proteome</keyword>
<dbReference type="InterPro" id="IPR023213">
    <property type="entry name" value="CAT-like_dom_sf"/>
</dbReference>
<keyword evidence="3" id="KW-0012">Acyltransferase</keyword>
<accession>A0AAV5EQ17</accession>
<dbReference type="Proteomes" id="UP001054889">
    <property type="component" value="Unassembled WGS sequence"/>
</dbReference>
<dbReference type="PANTHER" id="PTHR31642">
    <property type="entry name" value="TRICHOTHECENE 3-O-ACETYLTRANSFERASE"/>
    <property type="match status" value="1"/>
</dbReference>
<reference evidence="5" key="1">
    <citation type="journal article" date="2018" name="DNA Res.">
        <title>Multiple hybrid de novo genome assembly of finger millet, an orphan allotetraploid crop.</title>
        <authorList>
            <person name="Hatakeyama M."/>
            <person name="Aluri S."/>
            <person name="Balachadran M.T."/>
            <person name="Sivarajan S.R."/>
            <person name="Patrignani A."/>
            <person name="Gruter S."/>
            <person name="Poveda L."/>
            <person name="Shimizu-Inatsugi R."/>
            <person name="Baeten J."/>
            <person name="Francoijs K.J."/>
            <person name="Nataraja K.N."/>
            <person name="Reddy Y.A.N."/>
            <person name="Phadnis S."/>
            <person name="Ravikumar R.L."/>
            <person name="Schlapbach R."/>
            <person name="Sreeman S.M."/>
            <person name="Shimizu K.K."/>
        </authorList>
    </citation>
    <scope>NUCLEOTIDE SEQUENCE</scope>
</reference>
<dbReference type="FunFam" id="3.30.559.10:FF:000008">
    <property type="entry name" value="Tryptamine hydroxycinnamoyl transferase"/>
    <property type="match status" value="1"/>
</dbReference>
<dbReference type="AlphaFoldDB" id="A0AAV5EQ17"/>
<proteinExistence type="inferred from homology"/>
<reference evidence="5" key="2">
    <citation type="submission" date="2021-12" db="EMBL/GenBank/DDBJ databases">
        <title>Resequencing data analysis of finger millet.</title>
        <authorList>
            <person name="Hatakeyama M."/>
            <person name="Aluri S."/>
            <person name="Balachadran M.T."/>
            <person name="Sivarajan S.R."/>
            <person name="Poveda L."/>
            <person name="Shimizu-Inatsugi R."/>
            <person name="Schlapbach R."/>
            <person name="Sreeman S.M."/>
            <person name="Shimizu K.K."/>
        </authorList>
    </citation>
    <scope>NUCLEOTIDE SEQUENCE</scope>
</reference>
<comment type="caution">
    <text evidence="5">The sequence shown here is derived from an EMBL/GenBank/DDBJ whole genome shotgun (WGS) entry which is preliminary data.</text>
</comment>
<gene>
    <name evidence="5" type="primary">gb13352</name>
    <name evidence="5" type="ORF">PR202_gb13352</name>
</gene>
<dbReference type="InterPro" id="IPR050317">
    <property type="entry name" value="Plant_Fungal_Acyltransferase"/>
</dbReference>
<comment type="similarity">
    <text evidence="1">Belongs to the plant acyltransferase family.</text>
</comment>
<sequence length="507" mass="56534">MAWCIEQAEQRTAPIGKAGSTASGAASRPMEQLEDGGRQSGVGGGERWRLKVAGRRELRWRQEKTRLRGGKTKLSSAMQAGAAPTRNEWRPQRIRFRATFHEYTSVVYLFHPPATPKQAILETGLAKALGVYREWAGRLGMGNRAILLNDAGARLITATADVALSSVTLLEQTPELQSLCPNNNGHDDAEELLLIQITRFPCGSFAVSSTTSHLVADGHSVFRFIIDWGKATRGAAIDPVPVNDRMSIVAPRNPPRVEFEHRGVEFVRHGELRTNQMVSKDKVVVHRVHFTLEMLSKLKSHVPVLVGSSQPYTTLQCVVAHLWRCITKARGLSSDQATRLIIPVNGRRRMIHQRVPEEYAGNFVLWAQPTITAGELLGRPLWHTVELVSREVARIDDRYFRSFIDFASSEAVEDEGLLPITALEEAWDASNFVYVSNLKGIPTYDLDFGDGRPFFCTRCYPPMGGYVFIMPTLSRDGSMDVQVCLRSGAMEIFKDCCYSLRQPNAKL</sequence>
<evidence type="ECO:0000256" key="4">
    <source>
        <dbReference type="SAM" id="MobiDB-lite"/>
    </source>
</evidence>
<evidence type="ECO:0000313" key="6">
    <source>
        <dbReference type="Proteomes" id="UP001054889"/>
    </source>
</evidence>
<dbReference type="Gene3D" id="3.30.559.10">
    <property type="entry name" value="Chloramphenicol acetyltransferase-like domain"/>
    <property type="match status" value="2"/>
</dbReference>
<evidence type="ECO:0000313" key="5">
    <source>
        <dbReference type="EMBL" id="GJN25514.1"/>
    </source>
</evidence>
<feature type="region of interest" description="Disordered" evidence="4">
    <location>
        <begin position="14"/>
        <end position="46"/>
    </location>
</feature>
<evidence type="ECO:0000256" key="2">
    <source>
        <dbReference type="ARBA" id="ARBA00022679"/>
    </source>
</evidence>
<dbReference type="Pfam" id="PF02458">
    <property type="entry name" value="Transferase"/>
    <property type="match status" value="1"/>
</dbReference>
<name>A0AAV5EQ17_ELECO</name>
<evidence type="ECO:0000256" key="1">
    <source>
        <dbReference type="ARBA" id="ARBA00009861"/>
    </source>
</evidence>
<organism evidence="5 6">
    <name type="scientific">Eleusine coracana subsp. coracana</name>
    <dbReference type="NCBI Taxonomy" id="191504"/>
    <lineage>
        <taxon>Eukaryota</taxon>
        <taxon>Viridiplantae</taxon>
        <taxon>Streptophyta</taxon>
        <taxon>Embryophyta</taxon>
        <taxon>Tracheophyta</taxon>
        <taxon>Spermatophyta</taxon>
        <taxon>Magnoliopsida</taxon>
        <taxon>Liliopsida</taxon>
        <taxon>Poales</taxon>
        <taxon>Poaceae</taxon>
        <taxon>PACMAD clade</taxon>
        <taxon>Chloridoideae</taxon>
        <taxon>Cynodonteae</taxon>
        <taxon>Eleusininae</taxon>
        <taxon>Eleusine</taxon>
    </lineage>
</organism>
<feature type="compositionally biased region" description="Low complexity" evidence="4">
    <location>
        <begin position="16"/>
        <end position="27"/>
    </location>
</feature>
<keyword evidence="2" id="KW-0808">Transferase</keyword>
<dbReference type="PANTHER" id="PTHR31642:SF13">
    <property type="entry name" value="AGMATINE HYDROXYCINNAMOYLTRANSFERASE 1"/>
    <property type="match status" value="1"/>
</dbReference>